<dbReference type="AlphaFoldDB" id="A0A0E9TLC2"/>
<feature type="chain" id="PRO_5002432735" evidence="1">
    <location>
        <begin position="21"/>
        <end position="43"/>
    </location>
</feature>
<protein>
    <submittedName>
        <fullName evidence="2">Uncharacterized protein</fullName>
    </submittedName>
</protein>
<reference evidence="2" key="1">
    <citation type="submission" date="2014-11" db="EMBL/GenBank/DDBJ databases">
        <authorList>
            <person name="Amaro Gonzalez C."/>
        </authorList>
    </citation>
    <scope>NUCLEOTIDE SEQUENCE</scope>
</reference>
<evidence type="ECO:0000313" key="2">
    <source>
        <dbReference type="EMBL" id="JAH54479.1"/>
    </source>
</evidence>
<proteinExistence type="predicted"/>
<organism evidence="2">
    <name type="scientific">Anguilla anguilla</name>
    <name type="common">European freshwater eel</name>
    <name type="synonym">Muraena anguilla</name>
    <dbReference type="NCBI Taxonomy" id="7936"/>
    <lineage>
        <taxon>Eukaryota</taxon>
        <taxon>Metazoa</taxon>
        <taxon>Chordata</taxon>
        <taxon>Craniata</taxon>
        <taxon>Vertebrata</taxon>
        <taxon>Euteleostomi</taxon>
        <taxon>Actinopterygii</taxon>
        <taxon>Neopterygii</taxon>
        <taxon>Teleostei</taxon>
        <taxon>Anguilliformes</taxon>
        <taxon>Anguillidae</taxon>
        <taxon>Anguilla</taxon>
    </lineage>
</organism>
<evidence type="ECO:0000256" key="1">
    <source>
        <dbReference type="SAM" id="SignalP"/>
    </source>
</evidence>
<keyword evidence="1" id="KW-0732">Signal</keyword>
<accession>A0A0E9TLC2</accession>
<sequence>MHIHFMCLTVSLLRINILQTMQCFYISLDVAGSNCDVSFNCWH</sequence>
<name>A0A0E9TLC2_ANGAN</name>
<feature type="signal peptide" evidence="1">
    <location>
        <begin position="1"/>
        <end position="20"/>
    </location>
</feature>
<reference evidence="2" key="2">
    <citation type="journal article" date="2015" name="Fish Shellfish Immunol.">
        <title>Early steps in the European eel (Anguilla anguilla)-Vibrio vulnificus interaction in the gills: Role of the RtxA13 toxin.</title>
        <authorList>
            <person name="Callol A."/>
            <person name="Pajuelo D."/>
            <person name="Ebbesson L."/>
            <person name="Teles M."/>
            <person name="MacKenzie S."/>
            <person name="Amaro C."/>
        </authorList>
    </citation>
    <scope>NUCLEOTIDE SEQUENCE</scope>
</reference>
<dbReference type="EMBL" id="GBXM01054098">
    <property type="protein sequence ID" value="JAH54479.1"/>
    <property type="molecule type" value="Transcribed_RNA"/>
</dbReference>